<reference evidence="1" key="1">
    <citation type="submission" date="2020-03" db="EMBL/GenBank/DDBJ databases">
        <title>The deep terrestrial virosphere.</title>
        <authorList>
            <person name="Holmfeldt K."/>
            <person name="Nilsson E."/>
            <person name="Simone D."/>
            <person name="Lopez-Fernandez M."/>
            <person name="Wu X."/>
            <person name="de Brujin I."/>
            <person name="Lundin D."/>
            <person name="Andersson A."/>
            <person name="Bertilsson S."/>
            <person name="Dopson M."/>
        </authorList>
    </citation>
    <scope>NUCLEOTIDE SEQUENCE</scope>
    <source>
        <strain evidence="1">TM448B07734</strain>
    </source>
</reference>
<accession>A0A6M3Y288</accession>
<dbReference type="EMBL" id="MT145175">
    <property type="protein sequence ID" value="QJI04391.1"/>
    <property type="molecule type" value="Genomic_DNA"/>
</dbReference>
<evidence type="ECO:0000313" key="1">
    <source>
        <dbReference type="EMBL" id="QJI04391.1"/>
    </source>
</evidence>
<protein>
    <submittedName>
        <fullName evidence="1">Uncharacterized protein</fullName>
    </submittedName>
</protein>
<name>A0A6M3Y288_9ZZZZ</name>
<organism evidence="1">
    <name type="scientific">viral metagenome</name>
    <dbReference type="NCBI Taxonomy" id="1070528"/>
    <lineage>
        <taxon>unclassified sequences</taxon>
        <taxon>metagenomes</taxon>
        <taxon>organismal metagenomes</taxon>
    </lineage>
</organism>
<dbReference type="AlphaFoldDB" id="A0A6M3Y288"/>
<proteinExistence type="predicted"/>
<gene>
    <name evidence="1" type="ORF">TM448B07734_0008</name>
</gene>
<sequence length="59" mass="6785">MNDLKRIDFRVAGKWLDGLLGRFTQAAIDNKRIELSIEHGIRYEDISVYVSDYNVLGAK</sequence>